<feature type="transmembrane region" description="Helical" evidence="6">
    <location>
        <begin position="357"/>
        <end position="375"/>
    </location>
</feature>
<dbReference type="SUPFAM" id="SSF103473">
    <property type="entry name" value="MFS general substrate transporter"/>
    <property type="match status" value="1"/>
</dbReference>
<keyword evidence="2" id="KW-1003">Cell membrane</keyword>
<name>A0A1E3ALD1_9FIRM</name>
<dbReference type="GO" id="GO:0005886">
    <property type="term" value="C:plasma membrane"/>
    <property type="evidence" value="ECO:0007669"/>
    <property type="project" value="UniProtKB-SubCell"/>
</dbReference>
<evidence type="ECO:0000256" key="6">
    <source>
        <dbReference type="SAM" id="Phobius"/>
    </source>
</evidence>
<feature type="transmembrane region" description="Helical" evidence="6">
    <location>
        <begin position="313"/>
        <end position="336"/>
    </location>
</feature>
<dbReference type="GO" id="GO:0022857">
    <property type="term" value="F:transmembrane transporter activity"/>
    <property type="evidence" value="ECO:0007669"/>
    <property type="project" value="InterPro"/>
</dbReference>
<evidence type="ECO:0000256" key="5">
    <source>
        <dbReference type="ARBA" id="ARBA00023136"/>
    </source>
</evidence>
<keyword evidence="5 6" id="KW-0472">Membrane</keyword>
<sequence>MNLNKKNGFTGYIIFWLSQSVSQLGSAMTGFALMIWTYKQTDSAMTVSLMTFCSYMPYILVSLLAGSFIDKHSKKKIMLVSDSAAALCTVFIWAMLAGGRLEIWHIYVVNVITGFMNAFQQPAQSVAIGILVPKELYARASGMDSFSNNLLTVVTPVLAASVSAFRGLEGVILLDLCSFVFAFCVLLIFIHIPEKPTGEKKKEALFSGLKEGIDFLRKRKGLSYMILSMFLINFLSRLTYENIMSPMLLARTGGNEQIMGIVSSVLGIGGIAGGLLVASGRIKGSPVKMIYLSAAFSFLFGDLGLSFGRNVWIWSLAGLAASIPIPFVAAGQRMILYNRIPREIQGRIFAVRNALQYSSIPLGILLGGWLADYVFEPFMKGGSPAAAFLGRLTGTGSGSGMALMFSCTAVLGAAASIYWYGNKDIRALDAEEEEQKV</sequence>
<keyword evidence="4 6" id="KW-1133">Transmembrane helix</keyword>
<feature type="transmembrane region" description="Helical" evidence="6">
    <location>
        <begin position="289"/>
        <end position="307"/>
    </location>
</feature>
<proteinExistence type="predicted"/>
<feature type="transmembrane region" description="Helical" evidence="6">
    <location>
        <begin position="146"/>
        <end position="165"/>
    </location>
</feature>
<dbReference type="EMBL" id="MCGI01000005">
    <property type="protein sequence ID" value="ODM09221.1"/>
    <property type="molecule type" value="Genomic_DNA"/>
</dbReference>
<evidence type="ECO:0000256" key="4">
    <source>
        <dbReference type="ARBA" id="ARBA00022989"/>
    </source>
</evidence>
<feature type="transmembrane region" description="Helical" evidence="6">
    <location>
        <begin position="221"/>
        <end position="238"/>
    </location>
</feature>
<evidence type="ECO:0000313" key="8">
    <source>
        <dbReference type="Proteomes" id="UP000095003"/>
    </source>
</evidence>
<evidence type="ECO:0000256" key="2">
    <source>
        <dbReference type="ARBA" id="ARBA00022475"/>
    </source>
</evidence>
<dbReference type="InterPro" id="IPR036259">
    <property type="entry name" value="MFS_trans_sf"/>
</dbReference>
<feature type="transmembrane region" description="Helical" evidence="6">
    <location>
        <begin position="12"/>
        <end position="38"/>
    </location>
</feature>
<feature type="transmembrane region" description="Helical" evidence="6">
    <location>
        <begin position="258"/>
        <end position="277"/>
    </location>
</feature>
<evidence type="ECO:0000256" key="3">
    <source>
        <dbReference type="ARBA" id="ARBA00022692"/>
    </source>
</evidence>
<dbReference type="PANTHER" id="PTHR23513:SF11">
    <property type="entry name" value="STAPHYLOFERRIN A TRANSPORTER"/>
    <property type="match status" value="1"/>
</dbReference>
<comment type="caution">
    <text evidence="7">The sequence shown here is derived from an EMBL/GenBank/DDBJ whole genome shotgun (WGS) entry which is preliminary data.</text>
</comment>
<feature type="transmembrane region" description="Helical" evidence="6">
    <location>
        <begin position="401"/>
        <end position="420"/>
    </location>
</feature>
<gene>
    <name evidence="7" type="ORF">BEH84_04971</name>
</gene>
<dbReference type="Proteomes" id="UP000095003">
    <property type="component" value="Unassembled WGS sequence"/>
</dbReference>
<keyword evidence="3 6" id="KW-0812">Transmembrane</keyword>
<dbReference type="Gene3D" id="1.20.1250.20">
    <property type="entry name" value="MFS general substrate transporter like domains"/>
    <property type="match status" value="1"/>
</dbReference>
<feature type="transmembrane region" description="Helical" evidence="6">
    <location>
        <begin position="171"/>
        <end position="192"/>
    </location>
</feature>
<dbReference type="CDD" id="cd06173">
    <property type="entry name" value="MFS_MefA_like"/>
    <property type="match status" value="1"/>
</dbReference>
<accession>A0A1E3ALD1</accession>
<dbReference type="Pfam" id="PF07690">
    <property type="entry name" value="MFS_1"/>
    <property type="match status" value="1"/>
</dbReference>
<evidence type="ECO:0000256" key="1">
    <source>
        <dbReference type="ARBA" id="ARBA00004651"/>
    </source>
</evidence>
<dbReference type="RefSeq" id="WP_009254758.1">
    <property type="nucleotide sequence ID" value="NZ_DBFYTC010000117.1"/>
</dbReference>
<dbReference type="PANTHER" id="PTHR23513">
    <property type="entry name" value="INTEGRAL MEMBRANE EFFLUX PROTEIN-RELATED"/>
    <property type="match status" value="1"/>
</dbReference>
<reference evidence="7 8" key="1">
    <citation type="submission" date="2016-07" db="EMBL/GenBank/DDBJ databases">
        <title>Characterization of isolates of Eisenbergiella tayi derived from blood cultures, using whole genome sequencing.</title>
        <authorList>
            <person name="Burdz T."/>
            <person name="Wiebe D."/>
            <person name="Huynh C."/>
            <person name="Bernard K."/>
        </authorList>
    </citation>
    <scope>NUCLEOTIDE SEQUENCE [LARGE SCALE GENOMIC DNA]</scope>
    <source>
        <strain evidence="7 8">NML 120489</strain>
    </source>
</reference>
<feature type="transmembrane region" description="Helical" evidence="6">
    <location>
        <begin position="44"/>
        <end position="65"/>
    </location>
</feature>
<evidence type="ECO:0000313" key="7">
    <source>
        <dbReference type="EMBL" id="ODM09221.1"/>
    </source>
</evidence>
<dbReference type="InterPro" id="IPR011701">
    <property type="entry name" value="MFS"/>
</dbReference>
<dbReference type="AlphaFoldDB" id="A0A1E3ALD1"/>
<protein>
    <submittedName>
        <fullName evidence="7">Enterobactin exporter EntS</fullName>
    </submittedName>
</protein>
<dbReference type="PATRIC" id="fig|1432052.3.peg.5502"/>
<feature type="transmembrane region" description="Helical" evidence="6">
    <location>
        <begin position="77"/>
        <end position="97"/>
    </location>
</feature>
<organism evidence="7 8">
    <name type="scientific">Eisenbergiella tayi</name>
    <dbReference type="NCBI Taxonomy" id="1432052"/>
    <lineage>
        <taxon>Bacteria</taxon>
        <taxon>Bacillati</taxon>
        <taxon>Bacillota</taxon>
        <taxon>Clostridia</taxon>
        <taxon>Lachnospirales</taxon>
        <taxon>Lachnospiraceae</taxon>
        <taxon>Eisenbergiella</taxon>
    </lineage>
</organism>
<comment type="subcellular location">
    <subcellularLocation>
        <location evidence="1">Cell membrane</location>
        <topology evidence="1">Multi-pass membrane protein</topology>
    </subcellularLocation>
</comment>